<keyword evidence="2" id="KW-1185">Reference proteome</keyword>
<dbReference type="Proteomes" id="UP000320338">
    <property type="component" value="Unassembled WGS sequence"/>
</dbReference>
<gene>
    <name evidence="1" type="ORF">PHY01_29750</name>
</gene>
<evidence type="ECO:0000313" key="1">
    <source>
        <dbReference type="EMBL" id="GEC20692.1"/>
    </source>
</evidence>
<protein>
    <submittedName>
        <fullName evidence="1">Uncharacterized protein</fullName>
    </submittedName>
</protein>
<name>A0A4Y3WP76_9PSEU</name>
<evidence type="ECO:0000313" key="2">
    <source>
        <dbReference type="Proteomes" id="UP000320338"/>
    </source>
</evidence>
<comment type="caution">
    <text evidence="1">The sequence shown here is derived from an EMBL/GenBank/DDBJ whole genome shotgun (WGS) entry which is preliminary data.</text>
</comment>
<dbReference type="EMBL" id="BJNG01000022">
    <property type="protein sequence ID" value="GEC20692.1"/>
    <property type="molecule type" value="Genomic_DNA"/>
</dbReference>
<sequence length="89" mass="10285">MWSVWVADLAISDRVAQKIWQRHHIRPVEVRDAVVCVAGLPGRWDDHPERGRRAVIDVTIRNQEATVVLYPRQHPMGDAWNLGSVYFVD</sequence>
<reference evidence="1 2" key="1">
    <citation type="submission" date="2019-06" db="EMBL/GenBank/DDBJ databases">
        <title>Whole genome shotgun sequence of Pseudonocardia hydrocarbonoxydans NBRC 14498.</title>
        <authorList>
            <person name="Hosoyama A."/>
            <person name="Uohara A."/>
            <person name="Ohji S."/>
            <person name="Ichikawa N."/>
        </authorList>
    </citation>
    <scope>NUCLEOTIDE SEQUENCE [LARGE SCALE GENOMIC DNA]</scope>
    <source>
        <strain evidence="1 2">NBRC 14498</strain>
    </source>
</reference>
<organism evidence="1 2">
    <name type="scientific">Pseudonocardia hydrocarbonoxydans</name>
    <dbReference type="NCBI Taxonomy" id="76726"/>
    <lineage>
        <taxon>Bacteria</taxon>
        <taxon>Bacillati</taxon>
        <taxon>Actinomycetota</taxon>
        <taxon>Actinomycetes</taxon>
        <taxon>Pseudonocardiales</taxon>
        <taxon>Pseudonocardiaceae</taxon>
        <taxon>Pseudonocardia</taxon>
    </lineage>
</organism>
<dbReference type="OrthoDB" id="9935341at2"/>
<accession>A0A4Y3WP76</accession>
<dbReference type="AlphaFoldDB" id="A0A4Y3WP76"/>
<proteinExistence type="predicted"/>